<keyword evidence="2" id="KW-1185">Reference proteome</keyword>
<name>A0ABP3JJT2_9ACTN</name>
<reference evidence="2" key="1">
    <citation type="journal article" date="2019" name="Int. J. Syst. Evol. Microbiol.">
        <title>The Global Catalogue of Microorganisms (GCM) 10K type strain sequencing project: providing services to taxonomists for standard genome sequencing and annotation.</title>
        <authorList>
            <consortium name="The Broad Institute Genomics Platform"/>
            <consortium name="The Broad Institute Genome Sequencing Center for Infectious Disease"/>
            <person name="Wu L."/>
            <person name="Ma J."/>
        </authorList>
    </citation>
    <scope>NUCLEOTIDE SEQUENCE [LARGE SCALE GENOMIC DNA]</scope>
    <source>
        <strain evidence="2">JCM 10649</strain>
    </source>
</reference>
<dbReference type="EMBL" id="BAAAHB010000013">
    <property type="protein sequence ID" value="GAA0455929.1"/>
    <property type="molecule type" value="Genomic_DNA"/>
</dbReference>
<dbReference type="Proteomes" id="UP001499895">
    <property type="component" value="Unassembled WGS sequence"/>
</dbReference>
<organism evidence="1 2">
    <name type="scientific">Streptomyces stramineus</name>
    <dbReference type="NCBI Taxonomy" id="173861"/>
    <lineage>
        <taxon>Bacteria</taxon>
        <taxon>Bacillati</taxon>
        <taxon>Actinomycetota</taxon>
        <taxon>Actinomycetes</taxon>
        <taxon>Kitasatosporales</taxon>
        <taxon>Streptomycetaceae</taxon>
        <taxon>Streptomyces</taxon>
    </lineage>
</organism>
<sequence>MGSADSPYSSVAVFTDTDGVVRGLVLVREPQDKEAQAGASLSGSEGVTVTKVPLPEELRGRELGADAFDAYQLVEENGETALKKRDEKA</sequence>
<evidence type="ECO:0000313" key="2">
    <source>
        <dbReference type="Proteomes" id="UP001499895"/>
    </source>
</evidence>
<gene>
    <name evidence="1" type="ORF">GCM10009544_18320</name>
</gene>
<comment type="caution">
    <text evidence="1">The sequence shown here is derived from an EMBL/GenBank/DDBJ whole genome shotgun (WGS) entry which is preliminary data.</text>
</comment>
<protein>
    <submittedName>
        <fullName evidence="1">Uncharacterized protein</fullName>
    </submittedName>
</protein>
<dbReference type="RefSeq" id="WP_344088509.1">
    <property type="nucleotide sequence ID" value="NZ_BAAAHB010000013.1"/>
</dbReference>
<evidence type="ECO:0000313" key="1">
    <source>
        <dbReference type="EMBL" id="GAA0455929.1"/>
    </source>
</evidence>
<accession>A0ABP3JJT2</accession>
<proteinExistence type="predicted"/>